<comment type="caution">
    <text evidence="1">The sequence shown here is derived from an EMBL/GenBank/DDBJ whole genome shotgun (WGS) entry which is preliminary data.</text>
</comment>
<gene>
    <name evidence="1" type="ORF">DERP_005812</name>
</gene>
<evidence type="ECO:0000313" key="2">
    <source>
        <dbReference type="Proteomes" id="UP000887458"/>
    </source>
</evidence>
<proteinExistence type="predicted"/>
<dbReference type="Proteomes" id="UP000887458">
    <property type="component" value="Unassembled WGS sequence"/>
</dbReference>
<reference evidence="1 2" key="2">
    <citation type="journal article" date="2022" name="Mol. Biol. Evol.">
        <title>Comparative Genomics Reveals Insights into the Divergent Evolution of Astigmatic Mites and Household Pest Adaptations.</title>
        <authorList>
            <person name="Xiong Q."/>
            <person name="Wan A.T."/>
            <person name="Liu X."/>
            <person name="Fung C.S."/>
            <person name="Xiao X."/>
            <person name="Malainual N."/>
            <person name="Hou J."/>
            <person name="Wang L."/>
            <person name="Wang M."/>
            <person name="Yang K.Y."/>
            <person name="Cui Y."/>
            <person name="Leung E.L."/>
            <person name="Nong W."/>
            <person name="Shin S.K."/>
            <person name="Au S.W."/>
            <person name="Jeong K.Y."/>
            <person name="Chew F.T."/>
            <person name="Hui J.H."/>
            <person name="Leung T.F."/>
            <person name="Tungtrongchitr A."/>
            <person name="Zhong N."/>
            <person name="Liu Z."/>
            <person name="Tsui S.K."/>
        </authorList>
    </citation>
    <scope>NUCLEOTIDE SEQUENCE [LARGE SCALE GENOMIC DNA]</scope>
    <source>
        <strain evidence="1">Derp</strain>
    </source>
</reference>
<protein>
    <submittedName>
        <fullName evidence="1">Uncharacterized protein</fullName>
    </submittedName>
</protein>
<evidence type="ECO:0000313" key="1">
    <source>
        <dbReference type="EMBL" id="KAH9419305.1"/>
    </source>
</evidence>
<organism evidence="1 2">
    <name type="scientific">Dermatophagoides pteronyssinus</name>
    <name type="common">European house dust mite</name>
    <dbReference type="NCBI Taxonomy" id="6956"/>
    <lineage>
        <taxon>Eukaryota</taxon>
        <taxon>Metazoa</taxon>
        <taxon>Ecdysozoa</taxon>
        <taxon>Arthropoda</taxon>
        <taxon>Chelicerata</taxon>
        <taxon>Arachnida</taxon>
        <taxon>Acari</taxon>
        <taxon>Acariformes</taxon>
        <taxon>Sarcoptiformes</taxon>
        <taxon>Astigmata</taxon>
        <taxon>Psoroptidia</taxon>
        <taxon>Analgoidea</taxon>
        <taxon>Pyroglyphidae</taxon>
        <taxon>Dermatophagoidinae</taxon>
        <taxon>Dermatophagoides</taxon>
    </lineage>
</organism>
<name>A0ABQ8JA84_DERPT</name>
<dbReference type="EMBL" id="NJHN03000060">
    <property type="protein sequence ID" value="KAH9419305.1"/>
    <property type="molecule type" value="Genomic_DNA"/>
</dbReference>
<reference evidence="1 2" key="1">
    <citation type="journal article" date="2018" name="J. Allergy Clin. Immunol.">
        <title>High-quality assembly of Dermatophagoides pteronyssinus genome and transcriptome reveals a wide range of novel allergens.</title>
        <authorList>
            <person name="Liu X.Y."/>
            <person name="Yang K.Y."/>
            <person name="Wang M.Q."/>
            <person name="Kwok J.S."/>
            <person name="Zeng X."/>
            <person name="Yang Z."/>
            <person name="Xiao X.J."/>
            <person name="Lau C.P."/>
            <person name="Li Y."/>
            <person name="Huang Z.M."/>
            <person name="Ba J.G."/>
            <person name="Yim A.K."/>
            <person name="Ouyang C.Y."/>
            <person name="Ngai S.M."/>
            <person name="Chan T.F."/>
            <person name="Leung E.L."/>
            <person name="Liu L."/>
            <person name="Liu Z.G."/>
            <person name="Tsui S.K."/>
        </authorList>
    </citation>
    <scope>NUCLEOTIDE SEQUENCE [LARGE SCALE GENOMIC DNA]</scope>
    <source>
        <strain evidence="1">Derp</strain>
    </source>
</reference>
<accession>A0ABQ8JA84</accession>
<keyword evidence="2" id="KW-1185">Reference proteome</keyword>
<sequence>MYHFKTPTQTQTHIMNRMLSRYDNLLCFFFLNKKPIVPMMIRNKLKEFSFKHEPSQQQIITKIQFIHSNAFIVGVYNIGFTEIIPNELDIFKKISFD</sequence>